<proteinExistence type="predicted"/>
<dbReference type="AlphaFoldDB" id="A0A915KEC5"/>
<organism evidence="1 2">
    <name type="scientific">Romanomermis culicivorax</name>
    <name type="common">Nematode worm</name>
    <dbReference type="NCBI Taxonomy" id="13658"/>
    <lineage>
        <taxon>Eukaryota</taxon>
        <taxon>Metazoa</taxon>
        <taxon>Ecdysozoa</taxon>
        <taxon>Nematoda</taxon>
        <taxon>Enoplea</taxon>
        <taxon>Dorylaimia</taxon>
        <taxon>Mermithida</taxon>
        <taxon>Mermithoidea</taxon>
        <taxon>Mermithidae</taxon>
        <taxon>Romanomermis</taxon>
    </lineage>
</organism>
<evidence type="ECO:0000313" key="2">
    <source>
        <dbReference type="WBParaSite" id="nRc.2.0.1.t36391-RA"/>
    </source>
</evidence>
<keyword evidence="1" id="KW-1185">Reference proteome</keyword>
<evidence type="ECO:0000313" key="1">
    <source>
        <dbReference type="Proteomes" id="UP000887565"/>
    </source>
</evidence>
<protein>
    <submittedName>
        <fullName evidence="2">Uncharacterized protein</fullName>
    </submittedName>
</protein>
<reference evidence="2" key="1">
    <citation type="submission" date="2022-11" db="UniProtKB">
        <authorList>
            <consortium name="WormBaseParasite"/>
        </authorList>
    </citation>
    <scope>IDENTIFICATION</scope>
</reference>
<sequence length="166" mass="18674">MRGREGLQISKISKFKVTYICLSRRNGSSIASNVQPENQLSVGKGNNFAENGKLQPNGTKITLLFGNVPSIAFRSVPSTKRRWRKALQLDPNSVVSKHEFGRTNSNKLQKDANVKACKYNNRFYLPLMDEKFFRALKLLMGLKIAKSDFAARTCIATATFHCLDML</sequence>
<accession>A0A915KEC5</accession>
<name>A0A915KEC5_ROMCU</name>
<dbReference type="Proteomes" id="UP000887565">
    <property type="component" value="Unplaced"/>
</dbReference>
<dbReference type="WBParaSite" id="nRc.2.0.1.t36391-RA">
    <property type="protein sequence ID" value="nRc.2.0.1.t36391-RA"/>
    <property type="gene ID" value="nRc.2.0.1.g36391"/>
</dbReference>